<evidence type="ECO:0000256" key="2">
    <source>
        <dbReference type="SAM" id="SignalP"/>
    </source>
</evidence>
<proteinExistence type="predicted"/>
<sequence length="182" mass="19855">MKRSVLTGLRIPFALAAALCSGALATASERAHVHGHGTLQFVIENSTVDIAFSSPAGNLLGFEHQAHTPEETRIVDEVQAWLSTTPLIDTPDERCTLRTSEPDMGSRTEHDHHGHNHDDEEHRDIHVSQSLECPDLSNATALKTPLLRQYPGLQELDVMWVTPSGQSGATLTNEEQAINLAP</sequence>
<evidence type="ECO:0000313" key="4">
    <source>
        <dbReference type="Proteomes" id="UP000663555"/>
    </source>
</evidence>
<feature type="signal peptide" evidence="2">
    <location>
        <begin position="1"/>
        <end position="25"/>
    </location>
</feature>
<dbReference type="Pfam" id="PF10986">
    <property type="entry name" value="ZrgA"/>
    <property type="match status" value="1"/>
</dbReference>
<dbReference type="InterPro" id="IPR021253">
    <property type="entry name" value="ZrgA-like"/>
</dbReference>
<dbReference type="Proteomes" id="UP000663555">
    <property type="component" value="Chromosome"/>
</dbReference>
<keyword evidence="2" id="KW-0732">Signal</keyword>
<evidence type="ECO:0000256" key="1">
    <source>
        <dbReference type="SAM" id="MobiDB-lite"/>
    </source>
</evidence>
<gene>
    <name evidence="3" type="ORF">LPB19_01630</name>
</gene>
<evidence type="ECO:0000313" key="3">
    <source>
        <dbReference type="EMBL" id="QSP95149.1"/>
    </source>
</evidence>
<protein>
    <submittedName>
        <fullName evidence="3">DUF2796 domain-containing protein</fullName>
    </submittedName>
</protein>
<dbReference type="EMBL" id="CP071247">
    <property type="protein sequence ID" value="QSP95149.1"/>
    <property type="molecule type" value="Genomic_DNA"/>
</dbReference>
<reference evidence="3 4" key="1">
    <citation type="submission" date="2021-03" db="EMBL/GenBank/DDBJ databases">
        <title>Genome sequencing of Marinobacter sp. LPB0319.</title>
        <authorList>
            <person name="Kim J."/>
        </authorList>
    </citation>
    <scope>NUCLEOTIDE SEQUENCE [LARGE SCALE GENOMIC DNA]</scope>
    <source>
        <strain evidence="3 4">LPB0319</strain>
    </source>
</reference>
<name>A0ABX7MSL4_9GAMM</name>
<feature type="chain" id="PRO_5047191756" evidence="2">
    <location>
        <begin position="26"/>
        <end position="182"/>
    </location>
</feature>
<keyword evidence="4" id="KW-1185">Reference proteome</keyword>
<dbReference type="RefSeq" id="WP_206644356.1">
    <property type="nucleotide sequence ID" value="NZ_CP071247.1"/>
</dbReference>
<organism evidence="3 4">
    <name type="scientific">Marinobacter salinisoli</name>
    <dbReference type="NCBI Taxonomy" id="2769486"/>
    <lineage>
        <taxon>Bacteria</taxon>
        <taxon>Pseudomonadati</taxon>
        <taxon>Pseudomonadota</taxon>
        <taxon>Gammaproteobacteria</taxon>
        <taxon>Pseudomonadales</taxon>
        <taxon>Marinobacteraceae</taxon>
        <taxon>Marinobacter</taxon>
    </lineage>
</organism>
<feature type="region of interest" description="Disordered" evidence="1">
    <location>
        <begin position="92"/>
        <end position="124"/>
    </location>
</feature>
<accession>A0ABX7MSL4</accession>